<evidence type="ECO:0000313" key="4">
    <source>
        <dbReference type="Proteomes" id="UP001158576"/>
    </source>
</evidence>
<evidence type="ECO:0000256" key="1">
    <source>
        <dbReference type="SAM" id="MobiDB-lite"/>
    </source>
</evidence>
<keyword evidence="4" id="KW-1185">Reference proteome</keyword>
<dbReference type="SMART" id="SM01041">
    <property type="entry name" value="BRO1"/>
    <property type="match status" value="1"/>
</dbReference>
<feature type="compositionally biased region" description="Pro residues" evidence="1">
    <location>
        <begin position="737"/>
        <end position="748"/>
    </location>
</feature>
<feature type="compositionally biased region" description="Low complexity" evidence="1">
    <location>
        <begin position="858"/>
        <end position="894"/>
    </location>
</feature>
<feature type="compositionally biased region" description="Low complexity" evidence="1">
    <location>
        <begin position="749"/>
        <end position="772"/>
    </location>
</feature>
<dbReference type="EMBL" id="OU015567">
    <property type="protein sequence ID" value="CAG5111311.1"/>
    <property type="molecule type" value="Genomic_DNA"/>
</dbReference>
<dbReference type="PANTHER" id="PTHR23030:SF39">
    <property type="entry name" value="PROGRAMMED CELL DEATH 6-INTERACTING PROTEIN"/>
    <property type="match status" value="1"/>
</dbReference>
<name>A0ABN7T120_OIKDI</name>
<dbReference type="Gene3D" id="1.20.140.50">
    <property type="entry name" value="alix/aip1 like domains"/>
    <property type="match status" value="1"/>
</dbReference>
<protein>
    <submittedName>
        <fullName evidence="3">Oidioi.mRNA.OKI2018_I69.chr2.g5632.t1.cds</fullName>
    </submittedName>
</protein>
<dbReference type="PANTHER" id="PTHR23030">
    <property type="entry name" value="PCD6 INTERACTING PROTEIN-RELATED"/>
    <property type="match status" value="1"/>
</dbReference>
<dbReference type="Gene3D" id="1.25.40.280">
    <property type="entry name" value="alix/aip1 like domains"/>
    <property type="match status" value="1"/>
</dbReference>
<feature type="compositionally biased region" description="Low complexity" evidence="1">
    <location>
        <begin position="832"/>
        <end position="844"/>
    </location>
</feature>
<feature type="compositionally biased region" description="Low complexity" evidence="1">
    <location>
        <begin position="722"/>
        <end position="736"/>
    </location>
</feature>
<dbReference type="Pfam" id="PF03097">
    <property type="entry name" value="BRO1"/>
    <property type="match status" value="1"/>
</dbReference>
<dbReference type="Proteomes" id="UP001158576">
    <property type="component" value="Chromosome 2"/>
</dbReference>
<organism evidence="3 4">
    <name type="scientific">Oikopleura dioica</name>
    <name type="common">Tunicate</name>
    <dbReference type="NCBI Taxonomy" id="34765"/>
    <lineage>
        <taxon>Eukaryota</taxon>
        <taxon>Metazoa</taxon>
        <taxon>Chordata</taxon>
        <taxon>Tunicata</taxon>
        <taxon>Appendicularia</taxon>
        <taxon>Copelata</taxon>
        <taxon>Oikopleuridae</taxon>
        <taxon>Oikopleura</taxon>
    </lineage>
</organism>
<dbReference type="Pfam" id="PF13949">
    <property type="entry name" value="ALIX_LYPXL_bnd"/>
    <property type="match status" value="1"/>
</dbReference>
<feature type="region of interest" description="Disordered" evidence="1">
    <location>
        <begin position="722"/>
        <end position="905"/>
    </location>
</feature>
<evidence type="ECO:0000313" key="3">
    <source>
        <dbReference type="EMBL" id="CAG5111311.1"/>
    </source>
</evidence>
<reference evidence="3 4" key="1">
    <citation type="submission" date="2021-04" db="EMBL/GenBank/DDBJ databases">
        <authorList>
            <person name="Bliznina A."/>
        </authorList>
    </citation>
    <scope>NUCLEOTIDE SEQUENCE [LARGE SCALE GENOMIC DNA]</scope>
</reference>
<sequence length="905" mass="100097">MPLTIPLKQASDVDLSTRVASFLKNNFSELGAEASNQMASELDKLRRTACVKALDKTETSLLVLTKYHDQLVKIQGKIPFSVKDCAVTFAWKDPFEKKSAFSSSKGKIAMCSGDFEHLCVLWNCGALMSQIAASQMDDDEGAKEAVKNFNRAAGIYNFIKDNVAGVLNKETPTTDLLPTTLTTLSVYMLGCAQEQIYHKASRGGMKQNVLAKLCEQAYHHFKETNRHSQQISKELVSYSNTKAKYFKARAQWHQAKAHQADKQFGEMISRLRVTEGLVKELSKESQKYKTFYNDVKNLREEAEKENSFIYHCVIPAPDKLDAIGLAAVAKATPYKRGDLLTPPDKAVDFFEAVQPIEVNEANATFESKKKAFVDGQIERIRELTTTLNGVLRTMHLPEAIEETSGAGVPRSISDKALDVRVKGGIDKIRSMSNNIPDSLQRNQDLLNEAKRMLTAEQESDAALRAQFGTRLTVTPSDQLTNSLWTDCQKYEGILQKAVEADSIVKQKLEDNARGLELLSGTDDQLNEAFPSGSVANVLSDNPVIKELKSLCQQSDALKNERDVIESELRGATVTMNIEFCQALQEQGVINAEEMSDEKLESAYAELVGQIDDSRDRQESVLANLQRCSQEFSMLKKSGAAEEERQKVLGQINAAYDSFRELCSNLEEGTKFYNDLTNYLIRLQGKVSDFCFARKTEKDEFLRTQTNVASEAGNIATPSFLNQAQPQAPAPAAQPENPSGPPARPPPPSFQQGPPQQLQDQPACPPQQTQGAPTPAPRNQPPQGPPSGGYQPQGPPPAYAPQYQQNQYQPPNQPYQPPYGHAPNPSGAPAAPYPQQNNYWNQQPPAGNWNQPPPGQNAGYPSYPPQQGNQYQPYPSQPGYQNQPGQNQGYPPQQGGYQGIPPYPPR</sequence>
<proteinExistence type="predicted"/>
<dbReference type="InterPro" id="IPR004328">
    <property type="entry name" value="BRO1_dom"/>
</dbReference>
<evidence type="ECO:0000259" key="2">
    <source>
        <dbReference type="PROSITE" id="PS51180"/>
    </source>
</evidence>
<dbReference type="InterPro" id="IPR038499">
    <property type="entry name" value="BRO1_sf"/>
</dbReference>
<gene>
    <name evidence="3" type="ORF">OKIOD_LOCUS14397</name>
</gene>
<accession>A0ABN7T120</accession>
<dbReference type="InterPro" id="IPR025304">
    <property type="entry name" value="ALIX_V_dom"/>
</dbReference>
<feature type="compositionally biased region" description="Low complexity" evidence="1">
    <location>
        <begin position="799"/>
        <end position="809"/>
    </location>
</feature>
<dbReference type="Gene3D" id="1.20.120.560">
    <property type="entry name" value="alix/aip1 in complex with the ypdl late domain"/>
    <property type="match status" value="1"/>
</dbReference>
<feature type="domain" description="BRO1" evidence="2">
    <location>
        <begin position="1"/>
        <end position="387"/>
    </location>
</feature>
<feature type="compositionally biased region" description="Pro residues" evidence="1">
    <location>
        <begin position="773"/>
        <end position="784"/>
    </location>
</feature>
<dbReference type="PROSITE" id="PS51180">
    <property type="entry name" value="BRO1"/>
    <property type="match status" value="1"/>
</dbReference>